<comment type="caution">
    <text evidence="1">The sequence shown here is derived from an EMBL/GenBank/DDBJ whole genome shotgun (WGS) entry which is preliminary data.</text>
</comment>
<dbReference type="EMBL" id="ASGP02000008">
    <property type="protein sequence ID" value="KAH9494339.1"/>
    <property type="molecule type" value="Genomic_DNA"/>
</dbReference>
<dbReference type="Proteomes" id="UP000790347">
    <property type="component" value="Unassembled WGS sequence"/>
</dbReference>
<name>A0A922KZV4_DERFA</name>
<evidence type="ECO:0000313" key="2">
    <source>
        <dbReference type="Proteomes" id="UP000790347"/>
    </source>
</evidence>
<organism evidence="1 2">
    <name type="scientific">Dermatophagoides farinae</name>
    <name type="common">American house dust mite</name>
    <dbReference type="NCBI Taxonomy" id="6954"/>
    <lineage>
        <taxon>Eukaryota</taxon>
        <taxon>Metazoa</taxon>
        <taxon>Ecdysozoa</taxon>
        <taxon>Arthropoda</taxon>
        <taxon>Chelicerata</taxon>
        <taxon>Arachnida</taxon>
        <taxon>Acari</taxon>
        <taxon>Acariformes</taxon>
        <taxon>Sarcoptiformes</taxon>
        <taxon>Astigmata</taxon>
        <taxon>Psoroptidia</taxon>
        <taxon>Analgoidea</taxon>
        <taxon>Pyroglyphidae</taxon>
        <taxon>Dermatophagoidinae</taxon>
        <taxon>Dermatophagoides</taxon>
    </lineage>
</organism>
<proteinExistence type="predicted"/>
<gene>
    <name evidence="1" type="ORF">DERF_015030</name>
</gene>
<sequence length="92" mass="10616">MLTPLPQKNDHAEYLKLNKATSFSHYPMFQSAIYSIYPIHQKKTTTTTTKWEVYSEFLYICIQSNKRLLSVHLAVPKLVRLFVLASSPIVSV</sequence>
<keyword evidence="2" id="KW-1185">Reference proteome</keyword>
<protein>
    <submittedName>
        <fullName evidence="1">Uncharacterized protein</fullName>
    </submittedName>
</protein>
<dbReference type="AlphaFoldDB" id="A0A922KZV4"/>
<reference evidence="1" key="1">
    <citation type="submission" date="2013-05" db="EMBL/GenBank/DDBJ databases">
        <authorList>
            <person name="Yim A.K.Y."/>
            <person name="Chan T.F."/>
            <person name="Ji K.M."/>
            <person name="Liu X.Y."/>
            <person name="Zhou J.W."/>
            <person name="Li R.Q."/>
            <person name="Yang K.Y."/>
            <person name="Li J."/>
            <person name="Li M."/>
            <person name="Law P.T.W."/>
            <person name="Wu Y.L."/>
            <person name="Cai Z.L."/>
            <person name="Qin H."/>
            <person name="Bao Y."/>
            <person name="Leung R.K.K."/>
            <person name="Ng P.K.S."/>
            <person name="Zou J."/>
            <person name="Zhong X.J."/>
            <person name="Ran P.X."/>
            <person name="Zhong N.S."/>
            <person name="Liu Z.G."/>
            <person name="Tsui S.K.W."/>
        </authorList>
    </citation>
    <scope>NUCLEOTIDE SEQUENCE</scope>
    <source>
        <strain evidence="1">Derf</strain>
        <tissue evidence="1">Whole organism</tissue>
    </source>
</reference>
<evidence type="ECO:0000313" key="1">
    <source>
        <dbReference type="EMBL" id="KAH9494339.1"/>
    </source>
</evidence>
<reference evidence="1" key="2">
    <citation type="journal article" date="2022" name="Res Sq">
        <title>Comparative Genomics Reveals Insights into the Divergent Evolution of Astigmatic Mites and Household Pest Adaptations.</title>
        <authorList>
            <person name="Xiong Q."/>
            <person name="Wan A.T.-Y."/>
            <person name="Liu X.-Y."/>
            <person name="Fung C.S.-H."/>
            <person name="Xiao X."/>
            <person name="Malainual N."/>
            <person name="Hou J."/>
            <person name="Wang L."/>
            <person name="Wang M."/>
            <person name="Yang K."/>
            <person name="Cui Y."/>
            <person name="Leung E."/>
            <person name="Nong W."/>
            <person name="Shin S.-K."/>
            <person name="Au S."/>
            <person name="Jeong K.Y."/>
            <person name="Chew F.T."/>
            <person name="Hui J."/>
            <person name="Leung T.F."/>
            <person name="Tungtrongchitr A."/>
            <person name="Zhong N."/>
            <person name="Liu Z."/>
            <person name="Tsui S."/>
        </authorList>
    </citation>
    <scope>NUCLEOTIDE SEQUENCE</scope>
    <source>
        <strain evidence="1">Derf</strain>
        <tissue evidence="1">Whole organism</tissue>
    </source>
</reference>
<accession>A0A922KZV4</accession>